<dbReference type="EMBL" id="JARKIE010000161">
    <property type="protein sequence ID" value="KAJ7673508.1"/>
    <property type="molecule type" value="Genomic_DNA"/>
</dbReference>
<evidence type="ECO:0000313" key="3">
    <source>
        <dbReference type="Proteomes" id="UP001221757"/>
    </source>
</evidence>
<evidence type="ECO:0000256" key="1">
    <source>
        <dbReference type="SAM" id="MobiDB-lite"/>
    </source>
</evidence>
<name>A0AAD7G782_MYCRO</name>
<sequence>MPLPATDEDNKPEFSTCVSVKERRKQLRREASKRYYNSNPGVKEQKRITKAERQAAKKAAKRRWDPPKRPKRLSRCVNCFRGCKMSGVRGLNRNARQDPGHVSVSEHEDIDSGDNLETGKGSYSDELRAQDEYEMHMEKAADTTMEDTTDYVNEESDEASDSLFEDTVHAPSEMRAEDETLVAETLAAMSGLIGLRENSSTMKASTQPSSEEDGGDWSGDGLADSGAEMSRCSSLEVEQEARVRSEPAITVTLEEEPIPKNKA</sequence>
<protein>
    <submittedName>
        <fullName evidence="2">Uncharacterized protein</fullName>
    </submittedName>
</protein>
<feature type="region of interest" description="Disordered" evidence="1">
    <location>
        <begin position="1"/>
        <end position="70"/>
    </location>
</feature>
<reference evidence="2" key="1">
    <citation type="submission" date="2023-03" db="EMBL/GenBank/DDBJ databases">
        <title>Massive genome expansion in bonnet fungi (Mycena s.s.) driven by repeated elements and novel gene families across ecological guilds.</title>
        <authorList>
            <consortium name="Lawrence Berkeley National Laboratory"/>
            <person name="Harder C.B."/>
            <person name="Miyauchi S."/>
            <person name="Viragh M."/>
            <person name="Kuo A."/>
            <person name="Thoen E."/>
            <person name="Andreopoulos B."/>
            <person name="Lu D."/>
            <person name="Skrede I."/>
            <person name="Drula E."/>
            <person name="Henrissat B."/>
            <person name="Morin E."/>
            <person name="Kohler A."/>
            <person name="Barry K."/>
            <person name="LaButti K."/>
            <person name="Morin E."/>
            <person name="Salamov A."/>
            <person name="Lipzen A."/>
            <person name="Mereny Z."/>
            <person name="Hegedus B."/>
            <person name="Baldrian P."/>
            <person name="Stursova M."/>
            <person name="Weitz H."/>
            <person name="Taylor A."/>
            <person name="Grigoriev I.V."/>
            <person name="Nagy L.G."/>
            <person name="Martin F."/>
            <person name="Kauserud H."/>
        </authorList>
    </citation>
    <scope>NUCLEOTIDE SEQUENCE</scope>
    <source>
        <strain evidence="2">CBHHK067</strain>
    </source>
</reference>
<evidence type="ECO:0000313" key="2">
    <source>
        <dbReference type="EMBL" id="KAJ7673508.1"/>
    </source>
</evidence>
<feature type="compositionally biased region" description="Basic and acidic residues" evidence="1">
    <location>
        <begin position="95"/>
        <end position="107"/>
    </location>
</feature>
<feature type="compositionally biased region" description="Polar residues" evidence="1">
    <location>
        <begin position="197"/>
        <end position="208"/>
    </location>
</feature>
<organism evidence="2 3">
    <name type="scientific">Mycena rosella</name>
    <name type="common">Pink bonnet</name>
    <name type="synonym">Agaricus rosellus</name>
    <dbReference type="NCBI Taxonomy" id="1033263"/>
    <lineage>
        <taxon>Eukaryota</taxon>
        <taxon>Fungi</taxon>
        <taxon>Dikarya</taxon>
        <taxon>Basidiomycota</taxon>
        <taxon>Agaricomycotina</taxon>
        <taxon>Agaricomycetes</taxon>
        <taxon>Agaricomycetidae</taxon>
        <taxon>Agaricales</taxon>
        <taxon>Marasmiineae</taxon>
        <taxon>Mycenaceae</taxon>
        <taxon>Mycena</taxon>
    </lineage>
</organism>
<gene>
    <name evidence="2" type="ORF">B0H17DRAFT_1140848</name>
</gene>
<proteinExistence type="predicted"/>
<dbReference type="AlphaFoldDB" id="A0AAD7G782"/>
<comment type="caution">
    <text evidence="2">The sequence shown here is derived from an EMBL/GenBank/DDBJ whole genome shotgun (WGS) entry which is preliminary data.</text>
</comment>
<keyword evidence="3" id="KW-1185">Reference proteome</keyword>
<dbReference type="Proteomes" id="UP001221757">
    <property type="component" value="Unassembled WGS sequence"/>
</dbReference>
<feature type="compositionally biased region" description="Basic and acidic residues" evidence="1">
    <location>
        <begin position="43"/>
        <end position="55"/>
    </location>
</feature>
<feature type="region of interest" description="Disordered" evidence="1">
    <location>
        <begin position="90"/>
        <end position="123"/>
    </location>
</feature>
<accession>A0AAD7G782</accession>
<feature type="region of interest" description="Disordered" evidence="1">
    <location>
        <begin position="194"/>
        <end position="263"/>
    </location>
</feature>